<comment type="similarity">
    <text evidence="2">Belongs to the SPCS2 family.</text>
</comment>
<dbReference type="PANTHER" id="PTHR13085:SF0">
    <property type="entry name" value="SIGNAL PEPTIDASE COMPLEX SUBUNIT 2"/>
    <property type="match status" value="1"/>
</dbReference>
<proteinExistence type="inferred from homology"/>
<keyword evidence="7 10" id="KW-0472">Membrane</keyword>
<evidence type="ECO:0000256" key="2">
    <source>
        <dbReference type="ARBA" id="ARBA00007324"/>
    </source>
</evidence>
<dbReference type="PANTHER" id="PTHR13085">
    <property type="entry name" value="MICROSOMAL SIGNAL PEPTIDASE 25 KDA SUBUNIT"/>
    <property type="match status" value="1"/>
</dbReference>
<reference evidence="11" key="2">
    <citation type="journal article" date="2019" name="IMA Fungus">
        <title>Genome sequencing and comparison of five Tilletia species to identify candidate genes for the detection of regulated species infecting wheat.</title>
        <authorList>
            <person name="Nguyen H.D.T."/>
            <person name="Sultana T."/>
            <person name="Kesanakurti P."/>
            <person name="Hambleton S."/>
        </authorList>
    </citation>
    <scope>NUCLEOTIDE SEQUENCE</scope>
    <source>
        <strain evidence="11">DAOMC 236416</strain>
    </source>
</reference>
<accession>A0A177TK18</accession>
<comment type="function">
    <text evidence="8">Component of the signal peptidase complex (SPC) which catalyzes the cleavage of N-terminal signal sequences from nascent proteins as they are translocated into the lumen of the endoplasmic reticulum. Enhances the enzymatic activity of SPC and facilitates the interactions between different components of the translocation site.</text>
</comment>
<evidence type="ECO:0000256" key="6">
    <source>
        <dbReference type="ARBA" id="ARBA00022989"/>
    </source>
</evidence>
<dbReference type="Pfam" id="PF06703">
    <property type="entry name" value="SPC25"/>
    <property type="match status" value="1"/>
</dbReference>
<evidence type="ECO:0000256" key="10">
    <source>
        <dbReference type="SAM" id="Phobius"/>
    </source>
</evidence>
<sequence length="231" mass="25063">MAPPPPPAASSSSQKILIDNSNLSELKLTADEAVERILSSSSKHQAWTISHFHTDLRLALGYVASLLMIGVGVWSYFVEKDWEVNKRPTAVAVAVYVVLSAIQTADAYVQGNRIFYGSRKSPTSPSGPLERLFLSSPPLPKHKLFPHPSTTTTSSDKNPAPAATTKPKGKGMTVPPEYSLYAEYFSPGSSVGKKGKVTLGHFGEWITEEGEFVESIFEERLRSGLAKVVGE</sequence>
<evidence type="ECO:0000256" key="9">
    <source>
        <dbReference type="SAM" id="MobiDB-lite"/>
    </source>
</evidence>
<evidence type="ECO:0000313" key="11">
    <source>
        <dbReference type="EMBL" id="KAE8241704.1"/>
    </source>
</evidence>
<evidence type="ECO:0000313" key="12">
    <source>
        <dbReference type="Proteomes" id="UP000077521"/>
    </source>
</evidence>
<evidence type="ECO:0000256" key="1">
    <source>
        <dbReference type="ARBA" id="ARBA00004477"/>
    </source>
</evidence>
<evidence type="ECO:0000256" key="7">
    <source>
        <dbReference type="ARBA" id="ARBA00023136"/>
    </source>
</evidence>
<dbReference type="AlphaFoldDB" id="A0A177TK18"/>
<feature type="transmembrane region" description="Helical" evidence="10">
    <location>
        <begin position="89"/>
        <end position="109"/>
    </location>
</feature>
<comment type="caution">
    <text evidence="11">The sequence shown here is derived from an EMBL/GenBank/DDBJ whole genome shotgun (WGS) entry which is preliminary data.</text>
</comment>
<dbReference type="EMBL" id="LWDF02000867">
    <property type="protein sequence ID" value="KAE8241704.1"/>
    <property type="molecule type" value="Genomic_DNA"/>
</dbReference>
<dbReference type="GO" id="GO:0045047">
    <property type="term" value="P:protein targeting to ER"/>
    <property type="evidence" value="ECO:0007669"/>
    <property type="project" value="TreeGrafter"/>
</dbReference>
<keyword evidence="6 10" id="KW-1133">Transmembrane helix</keyword>
<dbReference type="GO" id="GO:0006465">
    <property type="term" value="P:signal peptide processing"/>
    <property type="evidence" value="ECO:0007669"/>
    <property type="project" value="InterPro"/>
</dbReference>
<comment type="subcellular location">
    <subcellularLocation>
        <location evidence="1">Endoplasmic reticulum membrane</location>
        <topology evidence="1">Multi-pass membrane protein</topology>
    </subcellularLocation>
</comment>
<evidence type="ECO:0000256" key="3">
    <source>
        <dbReference type="ARBA" id="ARBA00017057"/>
    </source>
</evidence>
<evidence type="ECO:0000256" key="4">
    <source>
        <dbReference type="ARBA" id="ARBA00022692"/>
    </source>
</evidence>
<organism evidence="11 12">
    <name type="scientific">Tilletia indica</name>
    <dbReference type="NCBI Taxonomy" id="43049"/>
    <lineage>
        <taxon>Eukaryota</taxon>
        <taxon>Fungi</taxon>
        <taxon>Dikarya</taxon>
        <taxon>Basidiomycota</taxon>
        <taxon>Ustilaginomycotina</taxon>
        <taxon>Exobasidiomycetes</taxon>
        <taxon>Tilletiales</taxon>
        <taxon>Tilletiaceae</taxon>
        <taxon>Tilletia</taxon>
    </lineage>
</organism>
<dbReference type="GO" id="GO:0005787">
    <property type="term" value="C:signal peptidase complex"/>
    <property type="evidence" value="ECO:0007669"/>
    <property type="project" value="InterPro"/>
</dbReference>
<gene>
    <name evidence="11" type="ORF">A4X13_0g7299</name>
</gene>
<feature type="region of interest" description="Disordered" evidence="9">
    <location>
        <begin position="144"/>
        <end position="171"/>
    </location>
</feature>
<dbReference type="InterPro" id="IPR009582">
    <property type="entry name" value="Spc2/SPCS2"/>
</dbReference>
<keyword evidence="4 10" id="KW-0812">Transmembrane</keyword>
<evidence type="ECO:0000256" key="5">
    <source>
        <dbReference type="ARBA" id="ARBA00022824"/>
    </source>
</evidence>
<name>A0A177TK18_9BASI</name>
<feature type="transmembrane region" description="Helical" evidence="10">
    <location>
        <begin position="58"/>
        <end position="77"/>
    </location>
</feature>
<keyword evidence="5" id="KW-0256">Endoplasmic reticulum</keyword>
<dbReference type="Proteomes" id="UP000077521">
    <property type="component" value="Unassembled WGS sequence"/>
</dbReference>
<keyword evidence="12" id="KW-1185">Reference proteome</keyword>
<reference evidence="11" key="1">
    <citation type="submission" date="2016-04" db="EMBL/GenBank/DDBJ databases">
        <authorList>
            <person name="Nguyen H.D."/>
            <person name="Samba Siva P."/>
            <person name="Cullis J."/>
            <person name="Levesque C.A."/>
            <person name="Hambleton S."/>
        </authorList>
    </citation>
    <scope>NUCLEOTIDE SEQUENCE</scope>
    <source>
        <strain evidence="11">DAOMC 236416</strain>
    </source>
</reference>
<protein>
    <recommendedName>
        <fullName evidence="3">Signal peptidase complex subunit 2</fullName>
    </recommendedName>
</protein>
<evidence type="ECO:0000256" key="8">
    <source>
        <dbReference type="ARBA" id="ARBA00045608"/>
    </source>
</evidence>